<dbReference type="AlphaFoldDB" id="A0A927C9Z9"/>
<evidence type="ECO:0000313" key="2">
    <source>
        <dbReference type="Proteomes" id="UP000639396"/>
    </source>
</evidence>
<reference evidence="1" key="1">
    <citation type="submission" date="2020-09" db="EMBL/GenBank/DDBJ databases">
        <title>A novel bacterium of genus Paenibacillus, isolated from South China Sea.</title>
        <authorList>
            <person name="Huang H."/>
            <person name="Mo K."/>
            <person name="Hu Y."/>
        </authorList>
    </citation>
    <scope>NUCLEOTIDE SEQUENCE</scope>
    <source>
        <strain evidence="1">IB182363</strain>
    </source>
</reference>
<proteinExistence type="predicted"/>
<protein>
    <submittedName>
        <fullName evidence="1">Uncharacterized protein</fullName>
    </submittedName>
</protein>
<dbReference type="RefSeq" id="WP_190927395.1">
    <property type="nucleotide sequence ID" value="NZ_JACXJA010000011.1"/>
</dbReference>
<evidence type="ECO:0000313" key="1">
    <source>
        <dbReference type="EMBL" id="MBD2862446.1"/>
    </source>
</evidence>
<gene>
    <name evidence="1" type="ORF">IDH45_10675</name>
</gene>
<dbReference type="EMBL" id="JACXJA010000011">
    <property type="protein sequence ID" value="MBD2862446.1"/>
    <property type="molecule type" value="Genomic_DNA"/>
</dbReference>
<comment type="caution">
    <text evidence="1">The sequence shown here is derived from an EMBL/GenBank/DDBJ whole genome shotgun (WGS) entry which is preliminary data.</text>
</comment>
<organism evidence="1 2">
    <name type="scientific">Paenibacillus oceani</name>
    <dbReference type="NCBI Taxonomy" id="2772510"/>
    <lineage>
        <taxon>Bacteria</taxon>
        <taxon>Bacillati</taxon>
        <taxon>Bacillota</taxon>
        <taxon>Bacilli</taxon>
        <taxon>Bacillales</taxon>
        <taxon>Paenibacillaceae</taxon>
        <taxon>Paenibacillus</taxon>
    </lineage>
</organism>
<keyword evidence="2" id="KW-1185">Reference proteome</keyword>
<name>A0A927C9Z9_9BACL</name>
<sequence>MINKRGSSHRKPAKLSATERVHLETVVSQFISKSSLSEIVHRIEIKAGRIYLYRLHEQFGWNNPELQFIKPLIDGKYAEFPMARFTLQDSRGEKCEADYQRHTGQWVNLFTGNMMESLSFVEQKNNGFNRWSRA</sequence>
<accession>A0A927C9Z9</accession>
<dbReference type="Proteomes" id="UP000639396">
    <property type="component" value="Unassembled WGS sequence"/>
</dbReference>